<dbReference type="RefSeq" id="WP_209141903.1">
    <property type="nucleotide sequence ID" value="NZ_JAGHKO010000011.1"/>
</dbReference>
<sequence>MSALKVFISYSHQDEEMKNELLLFLTPMQSAGLITIWNDREILAGDLWNEEIITALNEAQIILFLISSSFLASSFINKVEIIKAIQRYYLDRTIRIVPVLLRNCDIEDHIIEGEKYKIKDFQGLPANFTPVNKWPDRDDAWMDVTKGLRKVVNLMQKSANLNQ</sequence>
<organism evidence="2 3">
    <name type="scientific">Niastella soli</name>
    <dbReference type="NCBI Taxonomy" id="2821487"/>
    <lineage>
        <taxon>Bacteria</taxon>
        <taxon>Pseudomonadati</taxon>
        <taxon>Bacteroidota</taxon>
        <taxon>Chitinophagia</taxon>
        <taxon>Chitinophagales</taxon>
        <taxon>Chitinophagaceae</taxon>
        <taxon>Niastella</taxon>
    </lineage>
</organism>
<dbReference type="InterPro" id="IPR000157">
    <property type="entry name" value="TIR_dom"/>
</dbReference>
<name>A0ABS3Z129_9BACT</name>
<reference evidence="2 3" key="1">
    <citation type="submission" date="2021-03" db="EMBL/GenBank/DDBJ databases">
        <title>Assistant Professor.</title>
        <authorList>
            <person name="Huq M.A."/>
        </authorList>
    </citation>
    <scope>NUCLEOTIDE SEQUENCE [LARGE SCALE GENOMIC DNA]</scope>
    <source>
        <strain evidence="2 3">MAH-29</strain>
    </source>
</reference>
<dbReference type="InterPro" id="IPR035897">
    <property type="entry name" value="Toll_tir_struct_dom_sf"/>
</dbReference>
<dbReference type="PROSITE" id="PS50104">
    <property type="entry name" value="TIR"/>
    <property type="match status" value="1"/>
</dbReference>
<dbReference type="Gene3D" id="3.40.50.10140">
    <property type="entry name" value="Toll/interleukin-1 receptor homology (TIR) domain"/>
    <property type="match status" value="1"/>
</dbReference>
<gene>
    <name evidence="2" type="ORF">J7I42_26445</name>
</gene>
<dbReference type="Proteomes" id="UP000677244">
    <property type="component" value="Unassembled WGS sequence"/>
</dbReference>
<comment type="caution">
    <text evidence="2">The sequence shown here is derived from an EMBL/GenBank/DDBJ whole genome shotgun (WGS) entry which is preliminary data.</text>
</comment>
<accession>A0ABS3Z129</accession>
<dbReference type="EMBL" id="JAGHKO010000011">
    <property type="protein sequence ID" value="MBO9203852.1"/>
    <property type="molecule type" value="Genomic_DNA"/>
</dbReference>
<protein>
    <submittedName>
        <fullName evidence="2">Toll/interleukin-1 receptor domain-containing protein</fullName>
    </submittedName>
</protein>
<dbReference type="Pfam" id="PF13676">
    <property type="entry name" value="TIR_2"/>
    <property type="match status" value="1"/>
</dbReference>
<proteinExistence type="predicted"/>
<feature type="domain" description="TIR" evidence="1">
    <location>
        <begin position="2"/>
        <end position="152"/>
    </location>
</feature>
<keyword evidence="3" id="KW-1185">Reference proteome</keyword>
<evidence type="ECO:0000313" key="3">
    <source>
        <dbReference type="Proteomes" id="UP000677244"/>
    </source>
</evidence>
<evidence type="ECO:0000259" key="1">
    <source>
        <dbReference type="PROSITE" id="PS50104"/>
    </source>
</evidence>
<keyword evidence="2" id="KW-0675">Receptor</keyword>
<dbReference type="SMART" id="SM00255">
    <property type="entry name" value="TIR"/>
    <property type="match status" value="1"/>
</dbReference>
<dbReference type="SUPFAM" id="SSF52200">
    <property type="entry name" value="Toll/Interleukin receptor TIR domain"/>
    <property type="match status" value="1"/>
</dbReference>
<evidence type="ECO:0000313" key="2">
    <source>
        <dbReference type="EMBL" id="MBO9203852.1"/>
    </source>
</evidence>